<sequence length="31" mass="3611">MTIAYAAEKERVMILDLFYGGQDWETIMDAE</sequence>
<evidence type="ECO:0000313" key="1">
    <source>
        <dbReference type="EMBL" id="MBB6122938.1"/>
    </source>
</evidence>
<dbReference type="Proteomes" id="UP000552700">
    <property type="component" value="Unassembled WGS sequence"/>
</dbReference>
<accession>A0A841J354</accession>
<comment type="caution">
    <text evidence="1">The sequence shown here is derived from an EMBL/GenBank/DDBJ whole genome shotgun (WGS) entry which is preliminary data.</text>
</comment>
<protein>
    <submittedName>
        <fullName evidence="1">Uncharacterized protein</fullName>
    </submittedName>
</protein>
<gene>
    <name evidence="1" type="ORF">FHS92_000645</name>
</gene>
<dbReference type="AlphaFoldDB" id="A0A841J354"/>
<keyword evidence="2" id="KW-1185">Reference proteome</keyword>
<organism evidence="1 2">
    <name type="scientific">Sphingobium subterraneum</name>
    <dbReference type="NCBI Taxonomy" id="627688"/>
    <lineage>
        <taxon>Bacteria</taxon>
        <taxon>Pseudomonadati</taxon>
        <taxon>Pseudomonadota</taxon>
        <taxon>Alphaproteobacteria</taxon>
        <taxon>Sphingomonadales</taxon>
        <taxon>Sphingomonadaceae</taxon>
        <taxon>Sphingobium</taxon>
    </lineage>
</organism>
<name>A0A841J354_9SPHN</name>
<evidence type="ECO:0000313" key="2">
    <source>
        <dbReference type="Proteomes" id="UP000552700"/>
    </source>
</evidence>
<proteinExistence type="predicted"/>
<dbReference type="EMBL" id="JACIJP010000001">
    <property type="protein sequence ID" value="MBB6122938.1"/>
    <property type="molecule type" value="Genomic_DNA"/>
</dbReference>
<reference evidence="1 2" key="1">
    <citation type="submission" date="2020-08" db="EMBL/GenBank/DDBJ databases">
        <title>Genomic Encyclopedia of Type Strains, Phase IV (KMG-IV): sequencing the most valuable type-strain genomes for metagenomic binning, comparative biology and taxonomic classification.</title>
        <authorList>
            <person name="Goeker M."/>
        </authorList>
    </citation>
    <scope>NUCLEOTIDE SEQUENCE [LARGE SCALE GENOMIC DNA]</scope>
    <source>
        <strain evidence="1 2">DSM 102255</strain>
    </source>
</reference>